<gene>
    <name evidence="14" type="ORF">QYE76_043813</name>
</gene>
<evidence type="ECO:0000256" key="11">
    <source>
        <dbReference type="ARBA" id="ARBA00023242"/>
    </source>
</evidence>
<dbReference type="EMBL" id="JAUUTY010000002">
    <property type="protein sequence ID" value="KAK1682965.1"/>
    <property type="molecule type" value="Genomic_DNA"/>
</dbReference>
<evidence type="ECO:0000313" key="15">
    <source>
        <dbReference type="Proteomes" id="UP001231189"/>
    </source>
</evidence>
<protein>
    <recommendedName>
        <fullName evidence="13">TF-B3 domain-containing protein</fullName>
    </recommendedName>
</protein>
<dbReference type="Gene3D" id="2.40.330.10">
    <property type="entry name" value="DNA-binding pseudobarrel domain"/>
    <property type="match status" value="1"/>
</dbReference>
<keyword evidence="7" id="KW-0175">Coiled coil</keyword>
<reference evidence="14" key="1">
    <citation type="submission" date="2023-07" db="EMBL/GenBank/DDBJ databases">
        <title>A chromosome-level genome assembly of Lolium multiflorum.</title>
        <authorList>
            <person name="Chen Y."/>
            <person name="Copetti D."/>
            <person name="Kolliker R."/>
            <person name="Studer B."/>
        </authorList>
    </citation>
    <scope>NUCLEOTIDE SEQUENCE</scope>
    <source>
        <strain evidence="14">02402/16</strain>
        <tissue evidence="14">Leaf</tissue>
    </source>
</reference>
<name>A0AAD8WW66_LOLMU</name>
<keyword evidence="10" id="KW-0206">Cytoskeleton</keyword>
<dbReference type="SMART" id="SM01019">
    <property type="entry name" value="B3"/>
    <property type="match status" value="1"/>
</dbReference>
<evidence type="ECO:0000256" key="4">
    <source>
        <dbReference type="ARBA" id="ARBA00022490"/>
    </source>
</evidence>
<keyword evidence="11" id="KW-0539">Nucleus</keyword>
<dbReference type="Pfam" id="PF02362">
    <property type="entry name" value="B3"/>
    <property type="match status" value="1"/>
</dbReference>
<dbReference type="CDD" id="cd10017">
    <property type="entry name" value="B3_DNA"/>
    <property type="match status" value="1"/>
</dbReference>
<comment type="subcellular location">
    <subcellularLocation>
        <location evidence="2">Cytoplasm</location>
        <location evidence="2">Cytoskeleton</location>
    </subcellularLocation>
    <subcellularLocation>
        <location evidence="1">Nucleus</location>
    </subcellularLocation>
</comment>
<evidence type="ECO:0000256" key="5">
    <source>
        <dbReference type="ARBA" id="ARBA00022701"/>
    </source>
</evidence>
<dbReference type="GO" id="GO:0003677">
    <property type="term" value="F:DNA binding"/>
    <property type="evidence" value="ECO:0007669"/>
    <property type="project" value="UniProtKB-KW"/>
</dbReference>
<dbReference type="InterPro" id="IPR015300">
    <property type="entry name" value="DNA-bd_pseudobarrel_sf"/>
</dbReference>
<dbReference type="InterPro" id="IPR003340">
    <property type="entry name" value="B3_DNA-bd"/>
</dbReference>
<dbReference type="GO" id="GO:0005874">
    <property type="term" value="C:microtubule"/>
    <property type="evidence" value="ECO:0007669"/>
    <property type="project" value="UniProtKB-KW"/>
</dbReference>
<dbReference type="PANTHER" id="PTHR31920">
    <property type="entry name" value="B3 DOMAIN-CONTAINING"/>
    <property type="match status" value="1"/>
</dbReference>
<keyword evidence="6" id="KW-0805">Transcription regulation</keyword>
<keyword evidence="8" id="KW-0238">DNA-binding</keyword>
<evidence type="ECO:0000256" key="12">
    <source>
        <dbReference type="SAM" id="MobiDB-lite"/>
    </source>
</evidence>
<dbReference type="PANTHER" id="PTHR31920:SF55">
    <property type="entry name" value="TF-B3 DOMAIN-CONTAINING PROTEIN"/>
    <property type="match status" value="1"/>
</dbReference>
<keyword evidence="5" id="KW-0493">Microtubule</keyword>
<evidence type="ECO:0000256" key="6">
    <source>
        <dbReference type="ARBA" id="ARBA00023015"/>
    </source>
</evidence>
<comment type="similarity">
    <text evidence="3">Belongs to the MAP70 family.</text>
</comment>
<dbReference type="Proteomes" id="UP001231189">
    <property type="component" value="Unassembled WGS sequence"/>
</dbReference>
<dbReference type="GO" id="GO:0007010">
    <property type="term" value="P:cytoskeleton organization"/>
    <property type="evidence" value="ECO:0007669"/>
    <property type="project" value="InterPro"/>
</dbReference>
<accession>A0AAD8WW66</accession>
<evidence type="ECO:0000256" key="7">
    <source>
        <dbReference type="ARBA" id="ARBA00023054"/>
    </source>
</evidence>
<dbReference type="AlphaFoldDB" id="A0AAD8WW66"/>
<keyword evidence="9" id="KW-0804">Transcription</keyword>
<evidence type="ECO:0000256" key="2">
    <source>
        <dbReference type="ARBA" id="ARBA00004245"/>
    </source>
</evidence>
<dbReference type="InterPro" id="IPR009768">
    <property type="entry name" value="MAP70"/>
</dbReference>
<evidence type="ECO:0000256" key="8">
    <source>
        <dbReference type="ARBA" id="ARBA00023125"/>
    </source>
</evidence>
<dbReference type="SUPFAM" id="SSF101936">
    <property type="entry name" value="DNA-binding pseudobarrel domain"/>
    <property type="match status" value="1"/>
</dbReference>
<comment type="caution">
    <text evidence="14">The sequence shown here is derived from an EMBL/GenBank/DDBJ whole genome shotgun (WGS) entry which is preliminary data.</text>
</comment>
<evidence type="ECO:0000256" key="10">
    <source>
        <dbReference type="ARBA" id="ARBA00023212"/>
    </source>
</evidence>
<dbReference type="PROSITE" id="PS50863">
    <property type="entry name" value="B3"/>
    <property type="match status" value="1"/>
</dbReference>
<proteinExistence type="inferred from homology"/>
<dbReference type="InterPro" id="IPR050655">
    <property type="entry name" value="Plant_B3_domain"/>
</dbReference>
<evidence type="ECO:0000313" key="14">
    <source>
        <dbReference type="EMBL" id="KAK1682965.1"/>
    </source>
</evidence>
<evidence type="ECO:0000256" key="1">
    <source>
        <dbReference type="ARBA" id="ARBA00004123"/>
    </source>
</evidence>
<dbReference type="GO" id="GO:0008017">
    <property type="term" value="F:microtubule binding"/>
    <property type="evidence" value="ECO:0007669"/>
    <property type="project" value="InterPro"/>
</dbReference>
<keyword evidence="15" id="KW-1185">Reference proteome</keyword>
<evidence type="ECO:0000256" key="9">
    <source>
        <dbReference type="ARBA" id="ARBA00023163"/>
    </source>
</evidence>
<feature type="compositionally biased region" description="Pro residues" evidence="12">
    <location>
        <begin position="1"/>
        <end position="10"/>
    </location>
</feature>
<dbReference type="Pfam" id="PF07058">
    <property type="entry name" value="MAP70"/>
    <property type="match status" value="1"/>
</dbReference>
<keyword evidence="4" id="KW-0963">Cytoplasm</keyword>
<evidence type="ECO:0000259" key="13">
    <source>
        <dbReference type="PROSITE" id="PS50863"/>
    </source>
</evidence>
<feature type="domain" description="TF-B3" evidence="13">
    <location>
        <begin position="147"/>
        <end position="239"/>
    </location>
</feature>
<dbReference type="GO" id="GO:0005634">
    <property type="term" value="C:nucleus"/>
    <property type="evidence" value="ECO:0007669"/>
    <property type="project" value="UniProtKB-SubCell"/>
</dbReference>
<organism evidence="14 15">
    <name type="scientific">Lolium multiflorum</name>
    <name type="common">Italian ryegrass</name>
    <name type="synonym">Lolium perenne subsp. multiflorum</name>
    <dbReference type="NCBI Taxonomy" id="4521"/>
    <lineage>
        <taxon>Eukaryota</taxon>
        <taxon>Viridiplantae</taxon>
        <taxon>Streptophyta</taxon>
        <taxon>Embryophyta</taxon>
        <taxon>Tracheophyta</taxon>
        <taxon>Spermatophyta</taxon>
        <taxon>Magnoliopsida</taxon>
        <taxon>Liliopsida</taxon>
        <taxon>Poales</taxon>
        <taxon>Poaceae</taxon>
        <taxon>BOP clade</taxon>
        <taxon>Pooideae</taxon>
        <taxon>Poodae</taxon>
        <taxon>Poeae</taxon>
        <taxon>Poeae Chloroplast Group 2 (Poeae type)</taxon>
        <taxon>Loliodinae</taxon>
        <taxon>Loliinae</taxon>
        <taxon>Lolium</taxon>
    </lineage>
</organism>
<feature type="region of interest" description="Disordered" evidence="12">
    <location>
        <begin position="1"/>
        <end position="27"/>
    </location>
</feature>
<sequence>MAVSPRPDPLQPEGCTRGEGRRKRRVPSGTRAIISLTAPLSFLSHVTVLSPPPNYHITRWFPSCRPIRRTAARRSIGTGGEDVGEQHRDIGRNLLRSLHRHLAQLVFFWQIEKIMLESPAEVPDEGSAKKRRGRPAKVGHFHEEAAPNHFLRIIFKPTFGRLMIPKALVKRFGEIPSNIIVTTNTGYNWRMTTRREGNDAFIDQGWTAFGVAHQLKVGQFLTFRKVSSFECSVVIFDHTCTEVEENTLSNTANRHKVVEMEKITYTISKREESILATVNVANTVHFYRNQATSCKFDMFSPSAIDEVEERKGEGAARIDEELGVPSRGNGCDRGTRDRVAGLQLIQLTGEEASDALVHLDFGVVSRRCEGDRNTEYEG</sequence>
<evidence type="ECO:0000256" key="3">
    <source>
        <dbReference type="ARBA" id="ARBA00008825"/>
    </source>
</evidence>